<dbReference type="EMBL" id="BGPR01233717">
    <property type="protein sequence ID" value="GBL85038.1"/>
    <property type="molecule type" value="Genomic_DNA"/>
</dbReference>
<comment type="caution">
    <text evidence="1">The sequence shown here is derived from an EMBL/GenBank/DDBJ whole genome shotgun (WGS) entry which is preliminary data.</text>
</comment>
<gene>
    <name evidence="1" type="ORF">AVEN_265241_1</name>
</gene>
<reference evidence="1 2" key="1">
    <citation type="journal article" date="2019" name="Sci. Rep.">
        <title>Orb-weaving spider Araneus ventricosus genome elucidates the spidroin gene catalogue.</title>
        <authorList>
            <person name="Kono N."/>
            <person name="Nakamura H."/>
            <person name="Ohtoshi R."/>
            <person name="Moran D.A.P."/>
            <person name="Shinohara A."/>
            <person name="Yoshida Y."/>
            <person name="Fujiwara M."/>
            <person name="Mori M."/>
            <person name="Tomita M."/>
            <person name="Arakawa K."/>
        </authorList>
    </citation>
    <scope>NUCLEOTIDE SEQUENCE [LARGE SCALE GENOMIC DNA]</scope>
</reference>
<name>A0A4Y2AZ30_ARAVE</name>
<evidence type="ECO:0000313" key="2">
    <source>
        <dbReference type="Proteomes" id="UP000499080"/>
    </source>
</evidence>
<dbReference type="AlphaFoldDB" id="A0A4Y2AZ30"/>
<protein>
    <submittedName>
        <fullName evidence="1">Uncharacterized protein</fullName>
    </submittedName>
</protein>
<organism evidence="1 2">
    <name type="scientific">Araneus ventricosus</name>
    <name type="common">Orbweaver spider</name>
    <name type="synonym">Epeira ventricosa</name>
    <dbReference type="NCBI Taxonomy" id="182803"/>
    <lineage>
        <taxon>Eukaryota</taxon>
        <taxon>Metazoa</taxon>
        <taxon>Ecdysozoa</taxon>
        <taxon>Arthropoda</taxon>
        <taxon>Chelicerata</taxon>
        <taxon>Arachnida</taxon>
        <taxon>Araneae</taxon>
        <taxon>Araneomorphae</taxon>
        <taxon>Entelegynae</taxon>
        <taxon>Araneoidea</taxon>
        <taxon>Araneidae</taxon>
        <taxon>Araneus</taxon>
    </lineage>
</organism>
<proteinExistence type="predicted"/>
<accession>A0A4Y2AZ30</accession>
<sequence length="120" mass="13179">MRKTTPDPASLSKLPRPTNWKVIGPLRTVYVHQAHIHGESSVESGHEPSTTGSEAEILLGISGSAKITRQYFINIVFTGNQSIGQYLSVHKDSFSNPPINRCLEEAVVVDSPEMMKFKAS</sequence>
<dbReference type="Proteomes" id="UP000499080">
    <property type="component" value="Unassembled WGS sequence"/>
</dbReference>
<keyword evidence="2" id="KW-1185">Reference proteome</keyword>
<evidence type="ECO:0000313" key="1">
    <source>
        <dbReference type="EMBL" id="GBL85038.1"/>
    </source>
</evidence>